<keyword evidence="2" id="KW-0472">Membrane</keyword>
<evidence type="ECO:0000256" key="1">
    <source>
        <dbReference type="SAM" id="MobiDB-lite"/>
    </source>
</evidence>
<dbReference type="EMBL" id="JANKHO010000329">
    <property type="protein sequence ID" value="KAJ3511407.1"/>
    <property type="molecule type" value="Genomic_DNA"/>
</dbReference>
<accession>A0A9W8MWU0</accession>
<keyword evidence="4" id="KW-1185">Reference proteome</keyword>
<feature type="transmembrane region" description="Helical" evidence="2">
    <location>
        <begin position="158"/>
        <end position="182"/>
    </location>
</feature>
<gene>
    <name evidence="3" type="ORF">NLJ89_g4111</name>
</gene>
<reference evidence="3" key="1">
    <citation type="submission" date="2022-07" db="EMBL/GenBank/DDBJ databases">
        <title>Genome Sequence of Agrocybe chaxingu.</title>
        <authorList>
            <person name="Buettner E."/>
        </authorList>
    </citation>
    <scope>NUCLEOTIDE SEQUENCE</scope>
    <source>
        <strain evidence="3">MP-N11</strain>
    </source>
</reference>
<feature type="compositionally biased region" description="Low complexity" evidence="1">
    <location>
        <begin position="356"/>
        <end position="366"/>
    </location>
</feature>
<protein>
    <submittedName>
        <fullName evidence="3">Uncharacterized protein</fullName>
    </submittedName>
</protein>
<comment type="caution">
    <text evidence="3">The sequence shown here is derived from an EMBL/GenBank/DDBJ whole genome shotgun (WGS) entry which is preliminary data.</text>
</comment>
<evidence type="ECO:0000313" key="3">
    <source>
        <dbReference type="EMBL" id="KAJ3511407.1"/>
    </source>
</evidence>
<dbReference type="AlphaFoldDB" id="A0A9W8MWU0"/>
<feature type="region of interest" description="Disordered" evidence="1">
    <location>
        <begin position="197"/>
        <end position="225"/>
    </location>
</feature>
<feature type="compositionally biased region" description="Low complexity" evidence="1">
    <location>
        <begin position="1"/>
        <end position="50"/>
    </location>
</feature>
<keyword evidence="2" id="KW-1133">Transmembrane helix</keyword>
<proteinExistence type="predicted"/>
<dbReference type="OrthoDB" id="3250803at2759"/>
<evidence type="ECO:0000313" key="4">
    <source>
        <dbReference type="Proteomes" id="UP001148786"/>
    </source>
</evidence>
<dbReference type="Proteomes" id="UP001148786">
    <property type="component" value="Unassembled WGS sequence"/>
</dbReference>
<evidence type="ECO:0000256" key="2">
    <source>
        <dbReference type="SAM" id="Phobius"/>
    </source>
</evidence>
<sequence>MSSDSSSTTRTTSSEPSTPSASATTGADATPSVPPSSTAAPPRTTSRSTAQNTAPPATSIPPALTTTSLTLVRATNPARTSTVTAHPDITLSSPVVLTSTDFNGVDFLTTPPLVTILSTSTELDGGLVTITQVVANPGFNDGQHVSNEAGGILHNQGALAGIFVAVGLAIAAVMGGIIFLVCRRRRKNRRLRWLVGMRQQQPPSPSADPFQDPYDSYPQTSPQMRTAGTAQDAISMEQRSVSPAIDAPVVTHNRRSFGNGGVSEPHSIQRLGNGLQHLGNVDLDLPVLSPFRNSFAPSTPSLYPASLPPIDDDHDSQGDLSNLKPTTPVTSVPPRPPRSHLRESAKIVDYAPLTPPASISSYSNSKPPSPISEVRPQEARPQDIFTRRTLLDVRARAIT</sequence>
<keyword evidence="2" id="KW-0812">Transmembrane</keyword>
<organism evidence="3 4">
    <name type="scientific">Agrocybe chaxingu</name>
    <dbReference type="NCBI Taxonomy" id="84603"/>
    <lineage>
        <taxon>Eukaryota</taxon>
        <taxon>Fungi</taxon>
        <taxon>Dikarya</taxon>
        <taxon>Basidiomycota</taxon>
        <taxon>Agaricomycotina</taxon>
        <taxon>Agaricomycetes</taxon>
        <taxon>Agaricomycetidae</taxon>
        <taxon>Agaricales</taxon>
        <taxon>Agaricineae</taxon>
        <taxon>Strophariaceae</taxon>
        <taxon>Agrocybe</taxon>
    </lineage>
</organism>
<feature type="region of interest" description="Disordered" evidence="1">
    <location>
        <begin position="300"/>
        <end position="382"/>
    </location>
</feature>
<name>A0A9W8MWU0_9AGAR</name>
<feature type="region of interest" description="Disordered" evidence="1">
    <location>
        <begin position="1"/>
        <end position="65"/>
    </location>
</feature>